<feature type="transmembrane region" description="Helical" evidence="6">
    <location>
        <begin position="612"/>
        <end position="631"/>
    </location>
</feature>
<evidence type="ECO:0000256" key="4">
    <source>
        <dbReference type="ARBA" id="ARBA00022989"/>
    </source>
</evidence>
<feature type="transmembrane region" description="Helical" evidence="6">
    <location>
        <begin position="410"/>
        <end position="427"/>
    </location>
</feature>
<feature type="transmembrane region" description="Helical" evidence="6">
    <location>
        <begin position="175"/>
        <end position="195"/>
    </location>
</feature>
<feature type="transmembrane region" description="Helical" evidence="6">
    <location>
        <begin position="239"/>
        <end position="259"/>
    </location>
</feature>
<reference evidence="8" key="2">
    <citation type="submission" date="2015-06" db="UniProtKB">
        <authorList>
            <consortium name="EnsemblPlants"/>
        </authorList>
    </citation>
    <scope>IDENTIFICATION</scope>
</reference>
<keyword evidence="5 6" id="KW-0472">Membrane</keyword>
<evidence type="ECO:0000313" key="9">
    <source>
        <dbReference type="Proteomes" id="UP000008022"/>
    </source>
</evidence>
<comment type="similarity">
    <text evidence="2">Belongs to the drug/metabolite transporter (DMT) superfamily. Plant drug/metabolite exporter (P-DME) (TC 2.A.7.4) family.</text>
</comment>
<feature type="domain" description="EamA" evidence="7">
    <location>
        <begin position="324"/>
        <end position="448"/>
    </location>
</feature>
<keyword evidence="3 6" id="KW-0812">Transmembrane</keyword>
<evidence type="ECO:0000256" key="1">
    <source>
        <dbReference type="ARBA" id="ARBA00004141"/>
    </source>
</evidence>
<feature type="transmembrane region" description="Helical" evidence="6">
    <location>
        <begin position="348"/>
        <end position="365"/>
    </location>
</feature>
<dbReference type="Gramene" id="ORUFI01G21270.4">
    <property type="protein sequence ID" value="ORUFI01G21270.4"/>
    <property type="gene ID" value="ORUFI01G21270"/>
</dbReference>
<dbReference type="GO" id="GO:0016020">
    <property type="term" value="C:membrane"/>
    <property type="evidence" value="ECO:0007669"/>
    <property type="project" value="UniProtKB-SubCell"/>
</dbReference>
<feature type="transmembrane region" description="Helical" evidence="6">
    <location>
        <begin position="488"/>
        <end position="509"/>
    </location>
</feature>
<keyword evidence="4 6" id="KW-1133">Transmembrane helix</keyword>
<reference evidence="9" key="1">
    <citation type="submission" date="2013-06" db="EMBL/GenBank/DDBJ databases">
        <authorList>
            <person name="Zhao Q."/>
        </authorList>
    </citation>
    <scope>NUCLEOTIDE SEQUENCE</scope>
    <source>
        <strain evidence="9">cv. W1943</strain>
    </source>
</reference>
<keyword evidence="9" id="KW-1185">Reference proteome</keyword>
<feature type="transmembrane region" description="Helical" evidence="6">
    <location>
        <begin position="43"/>
        <end position="61"/>
    </location>
</feature>
<feature type="transmembrane region" description="Helical" evidence="6">
    <location>
        <begin position="521"/>
        <end position="541"/>
    </location>
</feature>
<organism evidence="8 9">
    <name type="scientific">Oryza rufipogon</name>
    <name type="common">Brownbeard rice</name>
    <name type="synonym">Asian wild rice</name>
    <dbReference type="NCBI Taxonomy" id="4529"/>
    <lineage>
        <taxon>Eukaryota</taxon>
        <taxon>Viridiplantae</taxon>
        <taxon>Streptophyta</taxon>
        <taxon>Embryophyta</taxon>
        <taxon>Tracheophyta</taxon>
        <taxon>Spermatophyta</taxon>
        <taxon>Magnoliopsida</taxon>
        <taxon>Liliopsida</taxon>
        <taxon>Poales</taxon>
        <taxon>Poaceae</taxon>
        <taxon>BOP clade</taxon>
        <taxon>Oryzoideae</taxon>
        <taxon>Oryzeae</taxon>
        <taxon>Oryzinae</taxon>
        <taxon>Oryza</taxon>
    </lineage>
</organism>
<dbReference type="InterPro" id="IPR030184">
    <property type="entry name" value="WAT1-related"/>
</dbReference>
<feature type="transmembrane region" description="Helical" evidence="6">
    <location>
        <begin position="143"/>
        <end position="163"/>
    </location>
</feature>
<feature type="transmembrane region" description="Helical" evidence="6">
    <location>
        <begin position="265"/>
        <end position="284"/>
    </location>
</feature>
<dbReference type="PANTHER" id="PTHR31218">
    <property type="entry name" value="WAT1-RELATED PROTEIN"/>
    <property type="match status" value="1"/>
</dbReference>
<feature type="transmembrane region" description="Helical" evidence="6">
    <location>
        <begin position="439"/>
        <end position="458"/>
    </location>
</feature>
<proteinExistence type="inferred from homology"/>
<evidence type="ECO:0000256" key="2">
    <source>
        <dbReference type="ARBA" id="ARBA00007635"/>
    </source>
</evidence>
<name>A0A0E0MXT0_ORYRU</name>
<dbReference type="EnsemblPlants" id="ORUFI01G21270.4">
    <property type="protein sequence ID" value="ORUFI01G21270.4"/>
    <property type="gene ID" value="ORUFI01G21270"/>
</dbReference>
<evidence type="ECO:0000256" key="6">
    <source>
        <dbReference type="SAM" id="Phobius"/>
    </source>
</evidence>
<evidence type="ECO:0000313" key="8">
    <source>
        <dbReference type="EnsemblPlants" id="ORUFI01G21270.4"/>
    </source>
</evidence>
<dbReference type="GO" id="GO:0022857">
    <property type="term" value="F:transmembrane transporter activity"/>
    <property type="evidence" value="ECO:0007669"/>
    <property type="project" value="InterPro"/>
</dbReference>
<feature type="transmembrane region" description="Helical" evidence="6">
    <location>
        <begin position="95"/>
        <end position="115"/>
    </location>
</feature>
<sequence>MAASNLDVFEACHERLQHCARATRCTILTKVAFSQGTSTYVLVFYRNIIAAVVLLPVALAVERKTAPPLSLKVSLKLFVHALCGMESFKLKMCHGIVKISGIVFCAVGVSVLALYQGPDLKSFIKHHLFSHTNRVGTHSSRNWILGIFLQFLATLMWALWAVLQGPLLEEYPSKLLNTTLQIVFSAVQSFFMALVLERDFSRWKLGFDIGLVAIIYCGIVVSAISFYMQIWIIDKRGPVFLCMTVPLTLVITIILELLIGEAVTLGSIISGVVMVGGLYCVLWAKKSEQAAISKQQMGLLHAIKAVSPDCAQREVLVVAFFIRSIYGGVQIVTKIAFNRGMSTTVFVFYRHAIAILFLVPVAFVVERKTAPPLSYKILLKLFVHALYGIAGSVNIYGLGLSYSSATSSSAISNLLPVLAFFLAVLMGMESLNLKRIHGIAKVFGVLFSIVGVIILAFYQGPELKSLNLQHLSSRNVVPTGSTAYTTKAWTSGIFLTVLSTTSWALWTVLQGLMLEVYPSKLLNTTIQMVFATIQCFFIALAVERDFSRWKLGLDAGLIAVIYSGALVSGLAYYMQVWVIDKSGPVFLAMTMPITLIVTIVLSSFVLGEAVTLGSIISGVVMVGGLYCVLWAKKAEQAIASKEEATLPVQATQV</sequence>
<dbReference type="Pfam" id="PF00892">
    <property type="entry name" value="EamA"/>
    <property type="match status" value="3"/>
</dbReference>
<dbReference type="InterPro" id="IPR037185">
    <property type="entry name" value="EmrE-like"/>
</dbReference>
<feature type="domain" description="EamA" evidence="7">
    <location>
        <begin position="145"/>
        <end position="282"/>
    </location>
</feature>
<evidence type="ECO:0000256" key="3">
    <source>
        <dbReference type="ARBA" id="ARBA00022692"/>
    </source>
</evidence>
<dbReference type="SUPFAM" id="SSF103481">
    <property type="entry name" value="Multidrug resistance efflux transporter EmrE"/>
    <property type="match status" value="2"/>
</dbReference>
<feature type="transmembrane region" description="Helical" evidence="6">
    <location>
        <begin position="585"/>
        <end position="606"/>
    </location>
</feature>
<protein>
    <recommendedName>
        <fullName evidence="7">EamA domain-containing protein</fullName>
    </recommendedName>
</protein>
<evidence type="ECO:0000259" key="7">
    <source>
        <dbReference type="Pfam" id="PF00892"/>
    </source>
</evidence>
<feature type="transmembrane region" description="Helical" evidence="6">
    <location>
        <begin position="553"/>
        <end position="573"/>
    </location>
</feature>
<dbReference type="AlphaFoldDB" id="A0A0E0MXT0"/>
<evidence type="ECO:0000256" key="5">
    <source>
        <dbReference type="ARBA" id="ARBA00023136"/>
    </source>
</evidence>
<dbReference type="Proteomes" id="UP000008022">
    <property type="component" value="Unassembled WGS sequence"/>
</dbReference>
<feature type="transmembrane region" description="Helical" evidence="6">
    <location>
        <begin position="377"/>
        <end position="398"/>
    </location>
</feature>
<feature type="transmembrane region" description="Helical" evidence="6">
    <location>
        <begin position="207"/>
        <end position="227"/>
    </location>
</feature>
<feature type="transmembrane region" description="Helical" evidence="6">
    <location>
        <begin position="315"/>
        <end position="336"/>
    </location>
</feature>
<dbReference type="InterPro" id="IPR000620">
    <property type="entry name" value="EamA_dom"/>
</dbReference>
<comment type="subcellular location">
    <subcellularLocation>
        <location evidence="1">Membrane</location>
        <topology evidence="1">Multi-pass membrane protein</topology>
    </subcellularLocation>
</comment>
<feature type="domain" description="EamA" evidence="7">
    <location>
        <begin position="491"/>
        <end position="629"/>
    </location>
</feature>
<accession>A0A0E0MXT0</accession>